<evidence type="ECO:0000256" key="1">
    <source>
        <dbReference type="SAM" id="Phobius"/>
    </source>
</evidence>
<dbReference type="EMBL" id="BJMU01000003">
    <property type="protein sequence ID" value="GEB82491.1"/>
    <property type="molecule type" value="Genomic_DNA"/>
</dbReference>
<evidence type="ECO:0000313" key="3">
    <source>
        <dbReference type="Proteomes" id="UP000317617"/>
    </source>
</evidence>
<feature type="transmembrane region" description="Helical" evidence="1">
    <location>
        <begin position="273"/>
        <end position="291"/>
    </location>
</feature>
<feature type="transmembrane region" description="Helical" evidence="1">
    <location>
        <begin position="297"/>
        <end position="316"/>
    </location>
</feature>
<feature type="transmembrane region" description="Helical" evidence="1">
    <location>
        <begin position="76"/>
        <end position="99"/>
    </location>
</feature>
<feature type="transmembrane region" description="Helical" evidence="1">
    <location>
        <begin position="149"/>
        <end position="182"/>
    </location>
</feature>
<feature type="transmembrane region" description="Helical" evidence="1">
    <location>
        <begin position="12"/>
        <end position="30"/>
    </location>
</feature>
<gene>
    <name evidence="2" type="ORF">AOR01nite_09680</name>
</gene>
<dbReference type="Proteomes" id="UP000317617">
    <property type="component" value="Unassembled WGS sequence"/>
</dbReference>
<sequence length="484" mass="54723">MAPGLITGLKYFLLGVVVLYVLSYCIIPFSDGDPACYVLLGRGLFRDYVLPYSYAFDHKPLGVYLFYGLWDRLTPIAVGKFTLLALLLSAVFVSIGRVFGSFSRRLAFVILIICGAIFDLLSGNTELVLVVSEALILALMLKGTETGKIVPFFVAGLIAALVINVNYLAVVCLLGPVALLLFSPGWFRLSRCVVVVFGGIVGLVALFSPYLIVGHGALQAYFSMQRNFLHNYGGVLSDRLLNVFWMTFYLGLTLPILLAWLRRFPFHLADAESRKTMILPVWFASSFPATLLSGHPYQHYFILCFAPATLMLAILFRERAFPSRLALMPLWVSALFFMGTEIRRNVNISIYTSRVDYARIAREVGQARVLNIRAFHAVFYQSDLRPFDVYLFDNHIDILFRQDAWKRYMQDLEQRPAYVVTPYIGCERHEVEAPVCQWLHDHYTLIYTANVRHHNRNSPNKFSLSLYKLQGLPEQPAVVPPAGL</sequence>
<comment type="caution">
    <text evidence="2">The sequence shown here is derived from an EMBL/GenBank/DDBJ whole genome shotgun (WGS) entry which is preliminary data.</text>
</comment>
<keyword evidence="1" id="KW-0472">Membrane</keyword>
<keyword evidence="1" id="KW-1133">Transmembrane helix</keyword>
<name>A0A4Y3THN4_9PROT</name>
<dbReference type="AlphaFoldDB" id="A0A4Y3THN4"/>
<keyword evidence="1" id="KW-0812">Transmembrane</keyword>
<feature type="transmembrane region" description="Helical" evidence="1">
    <location>
        <begin position="194"/>
        <end position="222"/>
    </location>
</feature>
<feature type="transmembrane region" description="Helical" evidence="1">
    <location>
        <begin position="242"/>
        <end position="261"/>
    </location>
</feature>
<protein>
    <recommendedName>
        <fullName evidence="4">Glycosyltransferase RgtA/B/C/D-like domain-containing protein</fullName>
    </recommendedName>
</protein>
<evidence type="ECO:0008006" key="4">
    <source>
        <dbReference type="Google" id="ProtNLM"/>
    </source>
</evidence>
<feature type="transmembrane region" description="Helical" evidence="1">
    <location>
        <begin position="106"/>
        <end position="129"/>
    </location>
</feature>
<accession>A0A4Y3THN4</accession>
<keyword evidence="3" id="KW-1185">Reference proteome</keyword>
<organism evidence="2 3">
    <name type="scientific">Acetobacter orleanensis</name>
    <dbReference type="NCBI Taxonomy" id="104099"/>
    <lineage>
        <taxon>Bacteria</taxon>
        <taxon>Pseudomonadati</taxon>
        <taxon>Pseudomonadota</taxon>
        <taxon>Alphaproteobacteria</taxon>
        <taxon>Acetobacterales</taxon>
        <taxon>Acetobacteraceae</taxon>
        <taxon>Acetobacter</taxon>
    </lineage>
</organism>
<proteinExistence type="predicted"/>
<reference evidence="2 3" key="1">
    <citation type="submission" date="2019-06" db="EMBL/GenBank/DDBJ databases">
        <title>Whole genome shotgun sequence of Acetobacter orleanensis NBRC 13752.</title>
        <authorList>
            <person name="Hosoyama A."/>
            <person name="Uohara A."/>
            <person name="Ohji S."/>
            <person name="Ichikawa N."/>
        </authorList>
    </citation>
    <scope>NUCLEOTIDE SEQUENCE [LARGE SCALE GENOMIC DNA]</scope>
    <source>
        <strain evidence="2 3">NBRC 13752</strain>
    </source>
</reference>
<evidence type="ECO:0000313" key="2">
    <source>
        <dbReference type="EMBL" id="GEB82491.1"/>
    </source>
</evidence>